<dbReference type="GO" id="GO:0008289">
    <property type="term" value="F:lipid binding"/>
    <property type="evidence" value="ECO:0007669"/>
    <property type="project" value="InterPro"/>
</dbReference>
<evidence type="ECO:0000259" key="2">
    <source>
        <dbReference type="PROSITE" id="PS50848"/>
    </source>
</evidence>
<comment type="caution">
    <text evidence="3">The sequence shown here is derived from an EMBL/GenBank/DDBJ whole genome shotgun (WGS) entry which is preliminary data.</text>
</comment>
<dbReference type="FunFam" id="3.30.530.20:FF:000044">
    <property type="entry name" value="Uncharacterized protein"/>
    <property type="match status" value="1"/>
</dbReference>
<dbReference type="PANTHER" id="PTHR19308">
    <property type="entry name" value="PHOSPHATIDYLCHOLINE TRANSFER PROTEIN"/>
    <property type="match status" value="1"/>
</dbReference>
<dbReference type="InterPro" id="IPR002913">
    <property type="entry name" value="START_lipid-bd_dom"/>
</dbReference>
<dbReference type="SMART" id="SM00234">
    <property type="entry name" value="START"/>
    <property type="match status" value="1"/>
</dbReference>
<dbReference type="OrthoDB" id="333905at2759"/>
<organism evidence="3 4">
    <name type="scientific">Phytophthora megakarya</name>
    <dbReference type="NCBI Taxonomy" id="4795"/>
    <lineage>
        <taxon>Eukaryota</taxon>
        <taxon>Sar</taxon>
        <taxon>Stramenopiles</taxon>
        <taxon>Oomycota</taxon>
        <taxon>Peronosporomycetes</taxon>
        <taxon>Peronosporales</taxon>
        <taxon>Peronosporaceae</taxon>
        <taxon>Phytophthora</taxon>
    </lineage>
</organism>
<sequence>MNYLFGYGETPATEEQVKPEEPSYPTADAVDFEAFGKESIQILLNRHSGDDKVTTWEVVDDASDVKIWRGAVEDCDWCPFRAAGRIDADKRVIEQVLLDPNRTLELDEMMEGVATLRDVGEANRLALRQITSKGQFPIYGREFVVITYGTTLEDGRVVIATRSVTVADVAPLEGYVRANNYISGYIIEEFKEDDKVYCVVTLLAHADLAGYIPPSIINMLGTSSTVKVLENLEAIVTAK</sequence>
<reference evidence="4" key="1">
    <citation type="submission" date="2017-03" db="EMBL/GenBank/DDBJ databases">
        <title>Phytopthora megakarya and P. palmivora, two closely related causual agents of cacao black pod achieved similar genome size and gene model numbers by different mechanisms.</title>
        <authorList>
            <person name="Ali S."/>
            <person name="Shao J."/>
            <person name="Larry D.J."/>
            <person name="Kronmiller B."/>
            <person name="Shen D."/>
            <person name="Strem M.D."/>
            <person name="Melnick R.L."/>
            <person name="Guiltinan M.J."/>
            <person name="Tyler B.M."/>
            <person name="Meinhardt L.W."/>
            <person name="Bailey B.A."/>
        </authorList>
    </citation>
    <scope>NUCLEOTIDE SEQUENCE [LARGE SCALE GENOMIC DNA]</scope>
    <source>
        <strain evidence="4">zdho120</strain>
    </source>
</reference>
<feature type="region of interest" description="Disordered" evidence="1">
    <location>
        <begin position="1"/>
        <end position="23"/>
    </location>
</feature>
<evidence type="ECO:0000313" key="3">
    <source>
        <dbReference type="EMBL" id="OWZ24296.1"/>
    </source>
</evidence>
<dbReference type="EMBL" id="NBNE01000020">
    <property type="protein sequence ID" value="OWZ24296.1"/>
    <property type="molecule type" value="Genomic_DNA"/>
</dbReference>
<evidence type="ECO:0000256" key="1">
    <source>
        <dbReference type="SAM" id="MobiDB-lite"/>
    </source>
</evidence>
<keyword evidence="4" id="KW-1185">Reference proteome</keyword>
<dbReference type="SUPFAM" id="SSF55961">
    <property type="entry name" value="Bet v1-like"/>
    <property type="match status" value="1"/>
</dbReference>
<protein>
    <recommendedName>
        <fullName evidence="2">START domain-containing protein</fullName>
    </recommendedName>
</protein>
<dbReference type="Gene3D" id="3.30.530.20">
    <property type="match status" value="1"/>
</dbReference>
<dbReference type="InterPro" id="IPR051213">
    <property type="entry name" value="START_lipid_transfer"/>
</dbReference>
<accession>A0A225X2Z9</accession>
<feature type="domain" description="START" evidence="2">
    <location>
        <begin position="56"/>
        <end position="239"/>
    </location>
</feature>
<dbReference type="PROSITE" id="PS50848">
    <property type="entry name" value="START"/>
    <property type="match status" value="1"/>
</dbReference>
<dbReference type="InterPro" id="IPR023393">
    <property type="entry name" value="START-like_dom_sf"/>
</dbReference>
<dbReference type="GO" id="GO:0005737">
    <property type="term" value="C:cytoplasm"/>
    <property type="evidence" value="ECO:0007669"/>
    <property type="project" value="UniProtKB-ARBA"/>
</dbReference>
<dbReference type="PANTHER" id="PTHR19308:SF14">
    <property type="entry name" value="START DOMAIN-CONTAINING PROTEIN"/>
    <property type="match status" value="1"/>
</dbReference>
<dbReference type="Pfam" id="PF01852">
    <property type="entry name" value="START"/>
    <property type="match status" value="1"/>
</dbReference>
<name>A0A225X2Z9_9STRA</name>
<evidence type="ECO:0000313" key="4">
    <source>
        <dbReference type="Proteomes" id="UP000198211"/>
    </source>
</evidence>
<dbReference type="AlphaFoldDB" id="A0A225X2Z9"/>
<dbReference type="CDD" id="cd00177">
    <property type="entry name" value="START"/>
    <property type="match status" value="1"/>
</dbReference>
<proteinExistence type="predicted"/>
<dbReference type="Proteomes" id="UP000198211">
    <property type="component" value="Unassembled WGS sequence"/>
</dbReference>
<gene>
    <name evidence="3" type="ORF">PHMEG_000715</name>
</gene>